<sequence length="394" mass="44824">MQHFSNLLQIENSELSRLLRFGLYGLEASLKKARAELSQDPGTSMCDEVLSELHRLLEPSSAKVREQSKSTALRPNKESSLEDVLEPILVPTNVSNTTSTSEIKFKRLQEVFNSDKQLRPYLGNFRLESQTDSDLWNEIQRKLLRIPEDLATSWRERALDLAQEVGAKEDKSNLVQVPFIRDEVIYPGLTGTVLAQGLCLSKQAPLDPQISQGNLNEDLHLLAGLISTYMKIMEIEPDLHHALKSVFSFNAISLHSKPEQRHQYINALIDRFRRTQQAQGSLDSLLILRAWIDLDEAIHSLVFVPPPDRYSWWGKLQQESRRILKKVADRVNNTGYQVRIRLLSGLYADVYPLSKDDLQLDCGGNPGEVLACLRVYAKINQEELPGRVIFRSAR</sequence>
<evidence type="ECO:0000313" key="1">
    <source>
        <dbReference type="EMBL" id="MFB2891591.1"/>
    </source>
</evidence>
<reference evidence="1 2" key="1">
    <citation type="submission" date="2024-09" db="EMBL/GenBank/DDBJ databases">
        <title>Floridaenema gen nov. (Aerosakkonemataceae, Aerosakkonematales ord. nov., Cyanobacteria) from benthic tropical and subtropical fresh waters, with the description of four new species.</title>
        <authorList>
            <person name="Moretto J.A."/>
            <person name="Berthold D.E."/>
            <person name="Lefler F.W."/>
            <person name="Huang I.-S."/>
            <person name="Laughinghouse H. IV."/>
        </authorList>
    </citation>
    <scope>NUCLEOTIDE SEQUENCE [LARGE SCALE GENOMIC DNA]</scope>
    <source>
        <strain evidence="1 2">BLCC-F50</strain>
    </source>
</reference>
<dbReference type="RefSeq" id="WP_413261269.1">
    <property type="nucleotide sequence ID" value="NZ_JBHFNR010000015.1"/>
</dbReference>
<protein>
    <submittedName>
        <fullName evidence="1">Uncharacterized protein</fullName>
    </submittedName>
</protein>
<evidence type="ECO:0000313" key="2">
    <source>
        <dbReference type="Proteomes" id="UP001576784"/>
    </source>
</evidence>
<comment type="caution">
    <text evidence="1">The sequence shown here is derived from an EMBL/GenBank/DDBJ whole genome shotgun (WGS) entry which is preliminary data.</text>
</comment>
<dbReference type="Proteomes" id="UP001576784">
    <property type="component" value="Unassembled WGS sequence"/>
</dbReference>
<accession>A0ABV4XIP8</accession>
<proteinExistence type="predicted"/>
<keyword evidence="2" id="KW-1185">Reference proteome</keyword>
<dbReference type="EMBL" id="JBHFNR010000015">
    <property type="protein sequence ID" value="MFB2891591.1"/>
    <property type="molecule type" value="Genomic_DNA"/>
</dbReference>
<organism evidence="1 2">
    <name type="scientific">Floridaenema flaviceps BLCC-F50</name>
    <dbReference type="NCBI Taxonomy" id="3153642"/>
    <lineage>
        <taxon>Bacteria</taxon>
        <taxon>Bacillati</taxon>
        <taxon>Cyanobacteriota</taxon>
        <taxon>Cyanophyceae</taxon>
        <taxon>Oscillatoriophycideae</taxon>
        <taxon>Aerosakkonematales</taxon>
        <taxon>Aerosakkonemataceae</taxon>
        <taxon>Floridanema</taxon>
        <taxon>Floridanema flaviceps</taxon>
    </lineage>
</organism>
<name>A0ABV4XIP8_9CYAN</name>
<gene>
    <name evidence="1" type="ORF">ACE1CI_01470</name>
</gene>